<dbReference type="VEuPathDB" id="FungiDB:Malapachy_1521"/>
<proteinExistence type="predicted"/>
<organism evidence="1 2">
    <name type="scientific">Malassezia pachydermatis</name>
    <dbReference type="NCBI Taxonomy" id="77020"/>
    <lineage>
        <taxon>Eukaryota</taxon>
        <taxon>Fungi</taxon>
        <taxon>Dikarya</taxon>
        <taxon>Basidiomycota</taxon>
        <taxon>Ustilaginomycotina</taxon>
        <taxon>Malasseziomycetes</taxon>
        <taxon>Malasseziales</taxon>
        <taxon>Malasseziaceae</taxon>
        <taxon>Malassezia</taxon>
    </lineage>
</organism>
<dbReference type="InterPro" id="IPR050561">
    <property type="entry name" value="PTP"/>
</dbReference>
<dbReference type="OrthoDB" id="66369at2759"/>
<dbReference type="PANTHER" id="PTHR23339">
    <property type="entry name" value="TYROSINE SPECIFIC PROTEIN PHOSPHATASE AND DUAL SPECIFICITY PROTEIN PHOSPHATASE"/>
    <property type="match status" value="1"/>
</dbReference>
<reference evidence="1 2" key="1">
    <citation type="submission" date="2015-07" db="EMBL/GenBank/DDBJ databases">
        <title>Draft Genome Sequence of Malassezia furfur CBS1878 and Malassezia pachydermatis CBS1879.</title>
        <authorList>
            <person name="Triana S."/>
            <person name="Ohm R."/>
            <person name="Gonzalez A."/>
            <person name="DeCock H."/>
            <person name="Restrepo S."/>
            <person name="Celis A."/>
        </authorList>
    </citation>
    <scope>NUCLEOTIDE SEQUENCE [LARGE SCALE GENOMIC DNA]</scope>
    <source>
        <strain evidence="1 2">CBS 1879</strain>
    </source>
</reference>
<evidence type="ECO:0000313" key="2">
    <source>
        <dbReference type="Proteomes" id="UP000037751"/>
    </source>
</evidence>
<sequence>MPKARILSSHWENNERPDIMPSDQSVSLEGAPLFREADVDLGVYGVAQPTIIGLKTVLSVLRCQPAERQDTSEAYQQTCAWVCTREEPVVYVSDRPFVLREAHSPKQPMSLSDRAENLEAIEKRLKHDILTEAAKNNGLLLVHEEQAGASELKTMWVSVQGDEVRTVREVFSWIESQGWRVTYHRLPIAPDQPLEHNYLDAYTQVIKDTDPRNTCFVANCGAGVFRTTFAMIAAVLVRRRQCILLTNVDPMAADNSPIPNPHAPSQTLGRTLRRVQDSMVQNHHLLRLVHVLSHSFSANDSRTIIEQLLMHPILLKSLQDANMGDYGLVRQLCGLLDEGVGCKNVVDTAIDACAHVINLRESILSRRLLYSSEATINDTQAQSMLRRASKALEVYYFLIAFASYVEESKTAMFQFRFASWLKSRVEIWRGIVHIRTLSHHLSLFDPVCDLSVITRRDGSVHTELSPPDKNRMSDAVDQNAVVTGDEFAEFVINNRTGMVLRPGLLLKHDIWREFIPSGSAMQVHGAVNFRRVLQTNIFGSGQPTVEGIHNLLATVLNQVSSSSKEQRTVLWINLREEPLVYVQGRPFCLRQRELSLRNITNYSGITPERLGQLEDRLCSDVISELSGSDGKLLLHSETEDGNVVPLWEDVESTDIQTVQGVMDQVAADLPSNIRLKFRRIPITAEKSVEYTDVADLLHAVLECYDSNAPIVVNCQLGRGRTTLVSVLILLFERWLQGKKATSPADKPRSSYHVINSLLRVIPHGQEIKRMVDDAIDDCGSVLNIRTSIEDAFKAAEKAPANEKKGYIAHGVQSLHRYFHLLVFRAFLDSVTPSSIMTHSFEKFVHKQPVLKTIARDLDHMDISTITPLGKIDIGDGVALTDEVEEVVHNRSGTILSASTILKSDFFSGILKAGLPLRIDGMPNLRRVCPLLTLFSISSDIPCTHPTAQNTWGCGMPTIEGLRAGLTQMGAAKDEAAKIVWTNLREEPVLYVNGRPHVLRLADQPLTNVEATGVTTDVVERMESALQRDLRQEARQRNGRVLLHDEVPNDEGEYLIVPVWETAKDDDILTPKEVYERMRSEGYRVDYARVAITDEQAPVPDVFSQLEERVQHAIDTQAICVFNCQMGRGRTTSGMIIASLIVSVREYGQDWLKRRRLLDTADASEADESRELREDELRMDGEYRCILQLVGVLSYGRLAKILLDHAIDRMDTIQNLRQAISVMKLRADSAEPHTPRHRQLMSVFQNYLARYGYLIAFASYLLDKMHSAMVSNEEDDSASLSSSVHHHPLAWSIDEPTSANSVDDFPSFPTWLRTRREITAILERDFLD</sequence>
<dbReference type="Gene3D" id="3.90.190.10">
    <property type="entry name" value="Protein tyrosine phosphatase superfamily"/>
    <property type="match status" value="3"/>
</dbReference>
<dbReference type="SMART" id="SM01301">
    <property type="entry name" value="PTPlike_phytase"/>
    <property type="match status" value="3"/>
</dbReference>
<comment type="caution">
    <text evidence="1">The sequence shown here is derived from an EMBL/GenBank/DDBJ whole genome shotgun (WGS) entry which is preliminary data.</text>
</comment>
<evidence type="ECO:0008006" key="3">
    <source>
        <dbReference type="Google" id="ProtNLM"/>
    </source>
</evidence>
<dbReference type="SUPFAM" id="SSF52799">
    <property type="entry name" value="(Phosphotyrosine protein) phosphatases II"/>
    <property type="match status" value="3"/>
</dbReference>
<gene>
    <name evidence="1" type="ORF">Malapachy_1521</name>
</gene>
<accession>A0A0M9VND5</accession>
<dbReference type="GeneID" id="28727900"/>
<dbReference type="Pfam" id="PF14566">
    <property type="entry name" value="PTPlike_phytase"/>
    <property type="match status" value="3"/>
</dbReference>
<protein>
    <recommendedName>
        <fullName evidence="3">Inositol hexakisphosphate-domain-containing protein</fullName>
    </recommendedName>
</protein>
<name>A0A0M9VND5_9BASI</name>
<dbReference type="EMBL" id="LGAV01000007">
    <property type="protein sequence ID" value="KOS13233.1"/>
    <property type="molecule type" value="Genomic_DNA"/>
</dbReference>
<evidence type="ECO:0000313" key="1">
    <source>
        <dbReference type="EMBL" id="KOS13233.1"/>
    </source>
</evidence>
<dbReference type="Proteomes" id="UP000037751">
    <property type="component" value="Unassembled WGS sequence"/>
</dbReference>
<dbReference type="CDD" id="cd14496">
    <property type="entry name" value="PTP_paladin"/>
    <property type="match status" value="2"/>
</dbReference>
<dbReference type="InterPro" id="IPR029021">
    <property type="entry name" value="Prot-tyrosine_phosphatase-like"/>
</dbReference>
<dbReference type="RefSeq" id="XP_017990865.1">
    <property type="nucleotide sequence ID" value="XM_018136025.1"/>
</dbReference>
<keyword evidence="2" id="KW-1185">Reference proteome</keyword>